<sequence>MESATLKASFASVLRALRNKRNITQRDFADTTSRTYLSKLELGKSSITLDKLDQVSRRLELSPLTLLTLTLSEETGKPALDLISQLRAELRSVQQDEGLSGLRLPTGTIKEELRVTQAARAYKQRNSGQVEFVLAD</sequence>
<dbReference type="GO" id="GO:0003677">
    <property type="term" value="F:DNA binding"/>
    <property type="evidence" value="ECO:0007669"/>
    <property type="project" value="InterPro"/>
</dbReference>
<dbReference type="Pfam" id="PF01381">
    <property type="entry name" value="HTH_3"/>
    <property type="match status" value="1"/>
</dbReference>
<accession>A0A7V8EAF6</accession>
<dbReference type="PROSITE" id="PS50943">
    <property type="entry name" value="HTH_CROC1"/>
    <property type="match status" value="1"/>
</dbReference>
<dbReference type="Proteomes" id="UP000442695">
    <property type="component" value="Unassembled WGS sequence"/>
</dbReference>
<dbReference type="SUPFAM" id="SSF47413">
    <property type="entry name" value="lambda repressor-like DNA-binding domains"/>
    <property type="match status" value="1"/>
</dbReference>
<feature type="domain" description="HTH cro/C1-type" evidence="1">
    <location>
        <begin position="14"/>
        <end position="66"/>
    </location>
</feature>
<comment type="caution">
    <text evidence="2">The sequence shown here is derived from an EMBL/GenBank/DDBJ whole genome shotgun (WGS) entry which is preliminary data.</text>
</comment>
<dbReference type="InterPro" id="IPR001387">
    <property type="entry name" value="Cro/C1-type_HTH"/>
</dbReference>
<dbReference type="AlphaFoldDB" id="A0A7V8EAF6"/>
<proteinExistence type="predicted"/>
<dbReference type="RefSeq" id="WP_156859837.1">
    <property type="nucleotide sequence ID" value="NZ_WOWR01000066.1"/>
</dbReference>
<dbReference type="SMART" id="SM00530">
    <property type="entry name" value="HTH_XRE"/>
    <property type="match status" value="1"/>
</dbReference>
<gene>
    <name evidence="2" type="ORF">GN299_29810</name>
</gene>
<dbReference type="CDD" id="cd00093">
    <property type="entry name" value="HTH_XRE"/>
    <property type="match status" value="1"/>
</dbReference>
<organism evidence="2 3">
    <name type="scientific">Pseudomonas putida</name>
    <name type="common">Arthrobacter siderocapsulatus</name>
    <dbReference type="NCBI Taxonomy" id="303"/>
    <lineage>
        <taxon>Bacteria</taxon>
        <taxon>Pseudomonadati</taxon>
        <taxon>Pseudomonadota</taxon>
        <taxon>Gammaproteobacteria</taxon>
        <taxon>Pseudomonadales</taxon>
        <taxon>Pseudomonadaceae</taxon>
        <taxon>Pseudomonas</taxon>
    </lineage>
</organism>
<evidence type="ECO:0000259" key="1">
    <source>
        <dbReference type="PROSITE" id="PS50943"/>
    </source>
</evidence>
<dbReference type="Gene3D" id="1.10.260.40">
    <property type="entry name" value="lambda repressor-like DNA-binding domains"/>
    <property type="match status" value="1"/>
</dbReference>
<reference evidence="2 3" key="1">
    <citation type="submission" date="2019-12" db="EMBL/GenBank/DDBJ databases">
        <authorList>
            <person name="Woiski C."/>
        </authorList>
    </citation>
    <scope>NUCLEOTIDE SEQUENCE [LARGE SCALE GENOMIC DNA]</scope>
    <source>
        <strain evidence="2 3">BOE100</strain>
    </source>
</reference>
<evidence type="ECO:0000313" key="3">
    <source>
        <dbReference type="Proteomes" id="UP000442695"/>
    </source>
</evidence>
<evidence type="ECO:0000313" key="2">
    <source>
        <dbReference type="EMBL" id="KAF0251213.1"/>
    </source>
</evidence>
<protein>
    <submittedName>
        <fullName evidence="2">Helix-turn-helix domain-containing protein</fullName>
    </submittedName>
</protein>
<name>A0A7V8EAF6_PSEPU</name>
<dbReference type="InterPro" id="IPR010982">
    <property type="entry name" value="Lambda_DNA-bd_dom_sf"/>
</dbReference>
<dbReference type="EMBL" id="WOWR01000066">
    <property type="protein sequence ID" value="KAF0251213.1"/>
    <property type="molecule type" value="Genomic_DNA"/>
</dbReference>